<dbReference type="InterPro" id="IPR000742">
    <property type="entry name" value="EGF"/>
</dbReference>
<dbReference type="PROSITE" id="PS50025">
    <property type="entry name" value="LAM_G_DOMAIN"/>
    <property type="match status" value="1"/>
</dbReference>
<gene>
    <name evidence="5" type="ORF">QYT958_LOCUS34423</name>
</gene>
<keyword evidence="1 2" id="KW-1015">Disulfide bond</keyword>
<dbReference type="PANTHER" id="PTHR15036">
    <property type="entry name" value="PIKACHURIN-LIKE PROTEIN"/>
    <property type="match status" value="1"/>
</dbReference>
<feature type="domain" description="EGF-like" evidence="4">
    <location>
        <begin position="179"/>
        <end position="216"/>
    </location>
</feature>
<organism evidence="5 6">
    <name type="scientific">Rotaria socialis</name>
    <dbReference type="NCBI Taxonomy" id="392032"/>
    <lineage>
        <taxon>Eukaryota</taxon>
        <taxon>Metazoa</taxon>
        <taxon>Spiralia</taxon>
        <taxon>Gnathifera</taxon>
        <taxon>Rotifera</taxon>
        <taxon>Eurotatoria</taxon>
        <taxon>Bdelloidea</taxon>
        <taxon>Philodinida</taxon>
        <taxon>Philodinidae</taxon>
        <taxon>Rotaria</taxon>
    </lineage>
</organism>
<sequence>MLSIEFLSQTANGSILYNGPITKQNQPEDYFSLQLLNGHLLIDLNFGNGKNIRRHLKTSGNLADGKWHVIEIRQMSTIEHILEILIDYCPLNSISKQYGECRFMIEFNEDAIFSTNRPLQLGGVALQENEINQQQLPMEYVGNFKGCIRNLRFADELYDLHVDLHSDQSVNLHEGCLLTDLKCQKLSCQSNNGICGADLYQVQCVCKPGRAGPTCTQETTSYDFTYDKQTWTGDRASYATFRHQHKPDNDLAY</sequence>
<dbReference type="InterPro" id="IPR013320">
    <property type="entry name" value="ConA-like_dom_sf"/>
</dbReference>
<dbReference type="Proteomes" id="UP000663848">
    <property type="component" value="Unassembled WGS sequence"/>
</dbReference>
<proteinExistence type="predicted"/>
<keyword evidence="2" id="KW-0245">EGF-like domain</keyword>
<evidence type="ECO:0000259" key="4">
    <source>
        <dbReference type="PROSITE" id="PS50026"/>
    </source>
</evidence>
<feature type="domain" description="Laminin G" evidence="3">
    <location>
        <begin position="1"/>
        <end position="176"/>
    </location>
</feature>
<name>A0A821YIP9_9BILA</name>
<dbReference type="InterPro" id="IPR001791">
    <property type="entry name" value="Laminin_G"/>
</dbReference>
<dbReference type="EMBL" id="CAJOBR010024719">
    <property type="protein sequence ID" value="CAF4962598.1"/>
    <property type="molecule type" value="Genomic_DNA"/>
</dbReference>
<dbReference type="SMART" id="SM00282">
    <property type="entry name" value="LamG"/>
    <property type="match status" value="1"/>
</dbReference>
<evidence type="ECO:0000259" key="3">
    <source>
        <dbReference type="PROSITE" id="PS50025"/>
    </source>
</evidence>
<evidence type="ECO:0000256" key="2">
    <source>
        <dbReference type="PROSITE-ProRule" id="PRU00076"/>
    </source>
</evidence>
<dbReference type="GO" id="GO:0016020">
    <property type="term" value="C:membrane"/>
    <property type="evidence" value="ECO:0007669"/>
    <property type="project" value="UniProtKB-SubCell"/>
</dbReference>
<dbReference type="AlphaFoldDB" id="A0A821YIP9"/>
<dbReference type="InterPro" id="IPR050372">
    <property type="entry name" value="Neurexin-related_CASP"/>
</dbReference>
<reference evidence="5" key="1">
    <citation type="submission" date="2021-02" db="EMBL/GenBank/DDBJ databases">
        <authorList>
            <person name="Nowell W R."/>
        </authorList>
    </citation>
    <scope>NUCLEOTIDE SEQUENCE</scope>
</reference>
<dbReference type="PANTHER" id="PTHR15036:SF85">
    <property type="entry name" value="SP2353, ISOFORM A"/>
    <property type="match status" value="1"/>
</dbReference>
<feature type="disulfide bond" evidence="2">
    <location>
        <begin position="206"/>
        <end position="215"/>
    </location>
</feature>
<dbReference type="PROSITE" id="PS00022">
    <property type="entry name" value="EGF_1"/>
    <property type="match status" value="1"/>
</dbReference>
<protein>
    <submittedName>
        <fullName evidence="5">Uncharacterized protein</fullName>
    </submittedName>
</protein>
<dbReference type="SUPFAM" id="SSF49899">
    <property type="entry name" value="Concanavalin A-like lectins/glucanases"/>
    <property type="match status" value="1"/>
</dbReference>
<evidence type="ECO:0000313" key="5">
    <source>
        <dbReference type="EMBL" id="CAF4962598.1"/>
    </source>
</evidence>
<accession>A0A821YIP9</accession>
<dbReference type="CDD" id="cd00110">
    <property type="entry name" value="LamG"/>
    <property type="match status" value="1"/>
</dbReference>
<feature type="non-terminal residue" evidence="5">
    <location>
        <position position="1"/>
    </location>
</feature>
<comment type="caution">
    <text evidence="5">The sequence shown here is derived from an EMBL/GenBank/DDBJ whole genome shotgun (WGS) entry which is preliminary data.</text>
</comment>
<dbReference type="Pfam" id="PF02210">
    <property type="entry name" value="Laminin_G_2"/>
    <property type="match status" value="1"/>
</dbReference>
<comment type="caution">
    <text evidence="2">Lacks conserved residue(s) required for the propagation of feature annotation.</text>
</comment>
<dbReference type="PROSITE" id="PS50026">
    <property type="entry name" value="EGF_3"/>
    <property type="match status" value="1"/>
</dbReference>
<evidence type="ECO:0000256" key="1">
    <source>
        <dbReference type="ARBA" id="ARBA00023157"/>
    </source>
</evidence>
<dbReference type="Gene3D" id="2.60.120.200">
    <property type="match status" value="1"/>
</dbReference>
<evidence type="ECO:0000313" key="6">
    <source>
        <dbReference type="Proteomes" id="UP000663848"/>
    </source>
</evidence>